<keyword evidence="1" id="KW-0004">4Fe-4S</keyword>
<gene>
    <name evidence="1" type="primary">ubiV</name>
    <name evidence="2" type="ORF">MXMO3_02215</name>
</gene>
<dbReference type="UniPathway" id="UPA00232"/>
<dbReference type="KEGG" id="mmyr:MXMO3_02215"/>
<evidence type="ECO:0000313" key="2">
    <source>
        <dbReference type="EMBL" id="AVX04732.1"/>
    </source>
</evidence>
<comment type="pathway">
    <text evidence="1">Cofactor biosynthesis; ubiquinone biosynthesis.</text>
</comment>
<feature type="binding site" evidence="1">
    <location>
        <position position="194"/>
    </location>
    <ligand>
        <name>[4Fe-4S] cluster</name>
        <dbReference type="ChEBI" id="CHEBI:49883"/>
    </ligand>
</feature>
<dbReference type="InterPro" id="IPR001539">
    <property type="entry name" value="Peptidase_U32"/>
</dbReference>
<keyword evidence="3" id="KW-1185">Reference proteome</keyword>
<dbReference type="GO" id="GO:0051539">
    <property type="term" value="F:4 iron, 4 sulfur cluster binding"/>
    <property type="evidence" value="ECO:0007669"/>
    <property type="project" value="UniProtKB-UniRule"/>
</dbReference>
<dbReference type="InterPro" id="IPR051454">
    <property type="entry name" value="RNA/ubiquinone_mod_enzymes"/>
</dbReference>
<dbReference type="HAMAP" id="MF_02233">
    <property type="entry name" value="UbiV"/>
    <property type="match status" value="1"/>
</dbReference>
<dbReference type="InterPro" id="IPR043693">
    <property type="entry name" value="UbiV"/>
</dbReference>
<comment type="subunit">
    <text evidence="1">Forms a heterodimer with UbiU.</text>
</comment>
<keyword evidence="1" id="KW-0831">Ubiquinone biosynthesis</keyword>
<protein>
    <recommendedName>
        <fullName evidence="1">Ubiquinone biosynthesis protein UbiV</fullName>
    </recommendedName>
</protein>
<dbReference type="PANTHER" id="PTHR30217">
    <property type="entry name" value="PEPTIDASE U32 FAMILY"/>
    <property type="match status" value="1"/>
</dbReference>
<proteinExistence type="inferred from homology"/>
<comment type="function">
    <text evidence="1">Required for O(2)-independent ubiquinone (coenzyme Q) biosynthesis. Together with UbiU, is essential for the C6-hydroxylation reaction in the oxygen-independent ubiquinone biosynthesis pathway.</text>
</comment>
<evidence type="ECO:0000313" key="3">
    <source>
        <dbReference type="Proteomes" id="UP000258927"/>
    </source>
</evidence>
<sequence length="304" mass="34211">MTAQLTLGPVQYNWAPEDWRDFYFRIADETPIHTVFLGEVICSKRAPLYDNQLPDVVERLHDAGKEVVFSTLSEVTTDIDRRLVKRVAISEGFPIEANDVSALQQMGQDPHYIGPLMNCYNEEALAVYAENGAKSICLNPEMPKVGIAELAKAAKPYDVALEVQVYGRMSLALSARCYHARAHNRTKDSCLFVCDQDPDGMRLDTLEGDEFLTVNGIQTQSHSILNLVECLDELQEIGINRLRISPQSIGTFTAISAFDDVLQDKISPSEALKKMRDDRVDAPFSNGFFYQRPGYEWHDKMPAE</sequence>
<comment type="similarity">
    <text evidence="1">Belongs to the peptidase U32 family. UbiV subfamily.</text>
</comment>
<reference evidence="2 3" key="1">
    <citation type="submission" date="2017-05" db="EMBL/GenBank/DDBJ databases">
        <title>Genome Analysis of Maritalea myrionectae HL2708#5.</title>
        <authorList>
            <consortium name="Cotde Inc.-PKNU"/>
            <person name="Jang D."/>
            <person name="Oh H.-M."/>
        </authorList>
    </citation>
    <scope>NUCLEOTIDE SEQUENCE [LARGE SCALE GENOMIC DNA]</scope>
    <source>
        <strain evidence="2 3">HL2708#5</strain>
    </source>
</reference>
<organism evidence="2 3">
    <name type="scientific">Maritalea myrionectae</name>
    <dbReference type="NCBI Taxonomy" id="454601"/>
    <lineage>
        <taxon>Bacteria</taxon>
        <taxon>Pseudomonadati</taxon>
        <taxon>Pseudomonadota</taxon>
        <taxon>Alphaproteobacteria</taxon>
        <taxon>Hyphomicrobiales</taxon>
        <taxon>Devosiaceae</taxon>
        <taxon>Maritalea</taxon>
    </lineage>
</organism>
<dbReference type="GO" id="GO:0006744">
    <property type="term" value="P:ubiquinone biosynthetic process"/>
    <property type="evidence" value="ECO:0007669"/>
    <property type="project" value="UniProtKB-UniRule"/>
</dbReference>
<name>A0A2R4MFD5_9HYPH</name>
<dbReference type="NCBIfam" id="NF011991">
    <property type="entry name" value="PRK15447.1"/>
    <property type="match status" value="1"/>
</dbReference>
<keyword evidence="1" id="KW-0411">Iron-sulfur</keyword>
<dbReference type="Pfam" id="PF01136">
    <property type="entry name" value="Peptidase_U32"/>
    <property type="match status" value="1"/>
</dbReference>
<evidence type="ECO:0000256" key="1">
    <source>
        <dbReference type="HAMAP-Rule" id="MF_02233"/>
    </source>
</evidence>
<comment type="cofactor">
    <cofactor evidence="1">
        <name>[4Fe-4S] cluster</name>
        <dbReference type="ChEBI" id="CHEBI:49883"/>
    </cofactor>
</comment>
<dbReference type="EMBL" id="CP021330">
    <property type="protein sequence ID" value="AVX04732.1"/>
    <property type="molecule type" value="Genomic_DNA"/>
</dbReference>
<dbReference type="PANTHER" id="PTHR30217:SF11">
    <property type="entry name" value="UBIQUINONE BIOSYNTHESIS PROTEIN UBIV"/>
    <property type="match status" value="1"/>
</dbReference>
<dbReference type="AlphaFoldDB" id="A0A2R4MFD5"/>
<accession>A0A2R4MFD5</accession>
<dbReference type="STRING" id="1122213.GCA_000423365_02534"/>
<keyword evidence="1" id="KW-0408">Iron</keyword>
<keyword evidence="1" id="KW-0479">Metal-binding</keyword>
<dbReference type="Proteomes" id="UP000258927">
    <property type="component" value="Chromosome"/>
</dbReference>
<feature type="binding site" evidence="1">
    <location>
        <position position="42"/>
    </location>
    <ligand>
        <name>[4Fe-4S] cluster</name>
        <dbReference type="ChEBI" id="CHEBI:49883"/>
    </ligand>
</feature>
<feature type="binding site" evidence="1">
    <location>
        <position position="190"/>
    </location>
    <ligand>
        <name>[4Fe-4S] cluster</name>
        <dbReference type="ChEBI" id="CHEBI:49883"/>
    </ligand>
</feature>
<dbReference type="GO" id="GO:0046872">
    <property type="term" value="F:metal ion binding"/>
    <property type="evidence" value="ECO:0007669"/>
    <property type="project" value="UniProtKB-KW"/>
</dbReference>
<dbReference type="RefSeq" id="WP_117395887.1">
    <property type="nucleotide sequence ID" value="NZ_CP021330.1"/>
</dbReference>
<feature type="binding site" evidence="1">
    <location>
        <position position="177"/>
    </location>
    <ligand>
        <name>[4Fe-4S] cluster</name>
        <dbReference type="ChEBI" id="CHEBI:49883"/>
    </ligand>
</feature>